<keyword evidence="3" id="KW-1185">Reference proteome</keyword>
<gene>
    <name evidence="2" type="ORF">PAPOLLO_LOCUS588</name>
</gene>
<organism evidence="2 3">
    <name type="scientific">Parnassius apollo</name>
    <name type="common">Apollo butterfly</name>
    <name type="synonym">Papilio apollo</name>
    <dbReference type="NCBI Taxonomy" id="110799"/>
    <lineage>
        <taxon>Eukaryota</taxon>
        <taxon>Metazoa</taxon>
        <taxon>Ecdysozoa</taxon>
        <taxon>Arthropoda</taxon>
        <taxon>Hexapoda</taxon>
        <taxon>Insecta</taxon>
        <taxon>Pterygota</taxon>
        <taxon>Neoptera</taxon>
        <taxon>Endopterygota</taxon>
        <taxon>Lepidoptera</taxon>
        <taxon>Glossata</taxon>
        <taxon>Ditrysia</taxon>
        <taxon>Papilionoidea</taxon>
        <taxon>Papilionidae</taxon>
        <taxon>Parnassiinae</taxon>
        <taxon>Parnassini</taxon>
        <taxon>Parnassius</taxon>
        <taxon>Parnassius</taxon>
    </lineage>
</organism>
<dbReference type="EMBL" id="CAJQZP010000020">
    <property type="protein sequence ID" value="CAG4932934.1"/>
    <property type="molecule type" value="Genomic_DNA"/>
</dbReference>
<evidence type="ECO:0000313" key="2">
    <source>
        <dbReference type="EMBL" id="CAG4932934.1"/>
    </source>
</evidence>
<dbReference type="Proteomes" id="UP000691718">
    <property type="component" value="Unassembled WGS sequence"/>
</dbReference>
<feature type="compositionally biased region" description="Basic and acidic residues" evidence="1">
    <location>
        <begin position="59"/>
        <end position="70"/>
    </location>
</feature>
<comment type="caution">
    <text evidence="2">The sequence shown here is derived from an EMBL/GenBank/DDBJ whole genome shotgun (WGS) entry which is preliminary data.</text>
</comment>
<name>A0A8S3VZA7_PARAO</name>
<evidence type="ECO:0000256" key="1">
    <source>
        <dbReference type="SAM" id="MobiDB-lite"/>
    </source>
</evidence>
<proteinExistence type="predicted"/>
<evidence type="ECO:0000313" key="3">
    <source>
        <dbReference type="Proteomes" id="UP000691718"/>
    </source>
</evidence>
<feature type="region of interest" description="Disordered" evidence="1">
    <location>
        <begin position="49"/>
        <end position="88"/>
    </location>
</feature>
<reference evidence="2" key="1">
    <citation type="submission" date="2021-04" db="EMBL/GenBank/DDBJ databases">
        <authorList>
            <person name="Tunstrom K."/>
        </authorList>
    </citation>
    <scope>NUCLEOTIDE SEQUENCE</scope>
</reference>
<sequence length="139" mass="16205">MFVTVNHIYDNWTRIRDCFKLSLKTTSGQSTKKKYMYSEMLQFLLKNMTPDETESSISSRKDDSEDDHSTHNTPSSIQPSTNKRVKMNPVDKEILNAIRSKLPKKELIDDDHAFLMSLLPTIKKFLMTKWISELKLCKS</sequence>
<protein>
    <submittedName>
        <fullName evidence="2">(apollo) hypothetical protein</fullName>
    </submittedName>
</protein>
<feature type="compositionally biased region" description="Polar residues" evidence="1">
    <location>
        <begin position="71"/>
        <end position="82"/>
    </location>
</feature>
<dbReference type="AlphaFoldDB" id="A0A8S3VZA7"/>
<dbReference type="OrthoDB" id="8038273at2759"/>
<accession>A0A8S3VZA7</accession>